<comment type="caution">
    <text evidence="3">The sequence shown here is derived from an EMBL/GenBank/DDBJ whole genome shotgun (WGS) entry which is preliminary data.</text>
</comment>
<comment type="similarity">
    <text evidence="1">Belongs to the LysR transcriptional regulatory family.</text>
</comment>
<evidence type="ECO:0000313" key="3">
    <source>
        <dbReference type="EMBL" id="MBA2933019.1"/>
    </source>
</evidence>
<reference evidence="3 4" key="1">
    <citation type="submission" date="2020-07" db="EMBL/GenBank/DDBJ databases">
        <authorList>
            <person name="Sun Q."/>
        </authorList>
    </citation>
    <scope>NUCLEOTIDE SEQUENCE [LARGE SCALE GENOMIC DNA]</scope>
    <source>
        <strain evidence="3 4">CGMCC 1.13654</strain>
    </source>
</reference>
<dbReference type="RefSeq" id="WP_160365079.1">
    <property type="nucleotide sequence ID" value="NZ_JACEIB010000001.1"/>
</dbReference>
<dbReference type="EMBL" id="JACEIB010000001">
    <property type="protein sequence ID" value="MBA2933019.1"/>
    <property type="molecule type" value="Genomic_DNA"/>
</dbReference>
<dbReference type="Pfam" id="PF03466">
    <property type="entry name" value="LysR_substrate"/>
    <property type="match status" value="1"/>
</dbReference>
<proteinExistence type="inferred from homology"/>
<evidence type="ECO:0000259" key="2">
    <source>
        <dbReference type="Pfam" id="PF03466"/>
    </source>
</evidence>
<dbReference type="PANTHER" id="PTHR30537:SF5">
    <property type="entry name" value="HTH-TYPE TRANSCRIPTIONAL ACTIVATOR TTDR-RELATED"/>
    <property type="match status" value="1"/>
</dbReference>
<evidence type="ECO:0000313" key="4">
    <source>
        <dbReference type="Proteomes" id="UP000570166"/>
    </source>
</evidence>
<protein>
    <recommendedName>
        <fullName evidence="2">LysR substrate-binding domain-containing protein</fullName>
    </recommendedName>
</protein>
<sequence>MSARTFFIDRPVNMIDEGIDVAVRIGHQPDSGLTAIKIGSVRRVMCGAPFHFAKHDVPTTPAELKDHRIAGSTGAWASSDWRFGQDQRVTIHPALQANTNEAVIEAAIAGRGLTRVLHYQIGLALPSGAPQIALGDYEEEALPIPMLHPEGSRAPANVRAFDLAVARLRGNRLLN</sequence>
<accession>A0A838L3Q0</accession>
<gene>
    <name evidence="3" type="ORF">HZF05_02805</name>
</gene>
<dbReference type="PANTHER" id="PTHR30537">
    <property type="entry name" value="HTH-TYPE TRANSCRIPTIONAL REGULATOR"/>
    <property type="match status" value="1"/>
</dbReference>
<feature type="domain" description="LysR substrate-binding" evidence="2">
    <location>
        <begin position="10"/>
        <end position="161"/>
    </location>
</feature>
<dbReference type="GO" id="GO:0006351">
    <property type="term" value="P:DNA-templated transcription"/>
    <property type="evidence" value="ECO:0007669"/>
    <property type="project" value="TreeGrafter"/>
</dbReference>
<name>A0A838L3Q0_9SPHN</name>
<dbReference type="GO" id="GO:0003700">
    <property type="term" value="F:DNA-binding transcription factor activity"/>
    <property type="evidence" value="ECO:0007669"/>
    <property type="project" value="TreeGrafter"/>
</dbReference>
<organism evidence="3 4">
    <name type="scientific">Sphingomonas chungangi</name>
    <dbReference type="NCBI Taxonomy" id="2683589"/>
    <lineage>
        <taxon>Bacteria</taxon>
        <taxon>Pseudomonadati</taxon>
        <taxon>Pseudomonadota</taxon>
        <taxon>Alphaproteobacteria</taxon>
        <taxon>Sphingomonadales</taxon>
        <taxon>Sphingomonadaceae</taxon>
        <taxon>Sphingomonas</taxon>
    </lineage>
</organism>
<keyword evidence="4" id="KW-1185">Reference proteome</keyword>
<dbReference type="GO" id="GO:0043565">
    <property type="term" value="F:sequence-specific DNA binding"/>
    <property type="evidence" value="ECO:0007669"/>
    <property type="project" value="TreeGrafter"/>
</dbReference>
<dbReference type="InterPro" id="IPR058163">
    <property type="entry name" value="LysR-type_TF_proteobact-type"/>
</dbReference>
<dbReference type="AlphaFoldDB" id="A0A838L3Q0"/>
<dbReference type="Proteomes" id="UP000570166">
    <property type="component" value="Unassembled WGS sequence"/>
</dbReference>
<dbReference type="InterPro" id="IPR005119">
    <property type="entry name" value="LysR_subst-bd"/>
</dbReference>
<evidence type="ECO:0000256" key="1">
    <source>
        <dbReference type="ARBA" id="ARBA00009437"/>
    </source>
</evidence>
<dbReference type="Gene3D" id="3.40.190.10">
    <property type="entry name" value="Periplasmic binding protein-like II"/>
    <property type="match status" value="2"/>
</dbReference>
<dbReference type="SUPFAM" id="SSF53850">
    <property type="entry name" value="Periplasmic binding protein-like II"/>
    <property type="match status" value="1"/>
</dbReference>